<dbReference type="Gene3D" id="3.40.50.1110">
    <property type="entry name" value="SGNH hydrolase"/>
    <property type="match status" value="1"/>
</dbReference>
<reference evidence="5" key="1">
    <citation type="submission" date="2020-07" db="EMBL/GenBank/DDBJ databases">
        <title>Genome sequence and genetic diversity analysis of an under-domesticated orphan crop, white fonio (Digitaria exilis).</title>
        <authorList>
            <person name="Bennetzen J.L."/>
            <person name="Chen S."/>
            <person name="Ma X."/>
            <person name="Wang X."/>
            <person name="Yssel A.E.J."/>
            <person name="Chaluvadi S.R."/>
            <person name="Johnson M."/>
            <person name="Gangashetty P."/>
            <person name="Hamidou F."/>
            <person name="Sanogo M.D."/>
            <person name="Zwaenepoel A."/>
            <person name="Wallace J."/>
            <person name="Van De Peer Y."/>
            <person name="Van Deynze A."/>
        </authorList>
    </citation>
    <scope>NUCLEOTIDE SEQUENCE</scope>
    <source>
        <tissue evidence="5">Leaves</tissue>
    </source>
</reference>
<feature type="signal peptide" evidence="4">
    <location>
        <begin position="1"/>
        <end position="30"/>
    </location>
</feature>
<dbReference type="InterPro" id="IPR001087">
    <property type="entry name" value="GDSL"/>
</dbReference>
<dbReference type="EMBL" id="JACEFO010002059">
    <property type="protein sequence ID" value="KAF8686856.1"/>
    <property type="molecule type" value="Genomic_DNA"/>
</dbReference>
<evidence type="ECO:0000256" key="4">
    <source>
        <dbReference type="SAM" id="SignalP"/>
    </source>
</evidence>
<keyword evidence="2" id="KW-0378">Hydrolase</keyword>
<dbReference type="Proteomes" id="UP000636709">
    <property type="component" value="Unassembled WGS sequence"/>
</dbReference>
<dbReference type="AlphaFoldDB" id="A0A835B4G5"/>
<comment type="caution">
    <text evidence="5">The sequence shown here is derived from an EMBL/GenBank/DDBJ whole genome shotgun (WGS) entry which is preliminary data.</text>
</comment>
<comment type="similarity">
    <text evidence="1">Belongs to the 'GDSL' lipolytic enzyme family.</text>
</comment>
<dbReference type="InterPro" id="IPR035669">
    <property type="entry name" value="SGNH_plant_lipase-like"/>
</dbReference>
<keyword evidence="3" id="KW-0442">Lipid degradation</keyword>
<evidence type="ECO:0000313" key="5">
    <source>
        <dbReference type="EMBL" id="KAF8686856.1"/>
    </source>
</evidence>
<dbReference type="GO" id="GO:0016788">
    <property type="term" value="F:hydrolase activity, acting on ester bonds"/>
    <property type="evidence" value="ECO:0007669"/>
    <property type="project" value="InterPro"/>
</dbReference>
<dbReference type="InterPro" id="IPR051058">
    <property type="entry name" value="GDSL_Est/Lipase"/>
</dbReference>
<dbReference type="PANTHER" id="PTHR45648:SF46">
    <property type="entry name" value="OS06G0725100 PROTEIN"/>
    <property type="match status" value="1"/>
</dbReference>
<dbReference type="InterPro" id="IPR036514">
    <property type="entry name" value="SGNH_hydro_sf"/>
</dbReference>
<gene>
    <name evidence="5" type="ORF">HU200_043360</name>
</gene>
<keyword evidence="6" id="KW-1185">Reference proteome</keyword>
<dbReference type="CDD" id="cd01837">
    <property type="entry name" value="SGNH_plant_lipase_like"/>
    <property type="match status" value="1"/>
</dbReference>
<keyword evidence="3" id="KW-0443">Lipid metabolism</keyword>
<evidence type="ECO:0000256" key="2">
    <source>
        <dbReference type="ARBA" id="ARBA00022801"/>
    </source>
</evidence>
<organism evidence="5 6">
    <name type="scientific">Digitaria exilis</name>
    <dbReference type="NCBI Taxonomy" id="1010633"/>
    <lineage>
        <taxon>Eukaryota</taxon>
        <taxon>Viridiplantae</taxon>
        <taxon>Streptophyta</taxon>
        <taxon>Embryophyta</taxon>
        <taxon>Tracheophyta</taxon>
        <taxon>Spermatophyta</taxon>
        <taxon>Magnoliopsida</taxon>
        <taxon>Liliopsida</taxon>
        <taxon>Poales</taxon>
        <taxon>Poaceae</taxon>
        <taxon>PACMAD clade</taxon>
        <taxon>Panicoideae</taxon>
        <taxon>Panicodae</taxon>
        <taxon>Paniceae</taxon>
        <taxon>Anthephorinae</taxon>
        <taxon>Digitaria</taxon>
    </lineage>
</organism>
<evidence type="ECO:0000313" key="6">
    <source>
        <dbReference type="Proteomes" id="UP000636709"/>
    </source>
</evidence>
<name>A0A835B4G5_9POAL</name>
<evidence type="ECO:0000256" key="3">
    <source>
        <dbReference type="ARBA" id="ARBA00022963"/>
    </source>
</evidence>
<dbReference type="GO" id="GO:0016042">
    <property type="term" value="P:lipid catabolic process"/>
    <property type="evidence" value="ECO:0007669"/>
    <property type="project" value="UniProtKB-KW"/>
</dbReference>
<evidence type="ECO:0000256" key="1">
    <source>
        <dbReference type="ARBA" id="ARBA00008668"/>
    </source>
</evidence>
<keyword evidence="4" id="KW-0732">Signal</keyword>
<proteinExistence type="inferred from homology"/>
<sequence>MHRWRYQAINVVVVVTLVIMALAVAGQATAVPAVYVFGDSILDVGNNNHLPGEGVPRSDHPYYGVDFPGGATGRWSNGYNLADLVAMAMGFKRSPPGYLSLTRRSSRLVGRGVNYASGGAGILDSTFAGMNIPLSKQVRNFGVTRAQMVTNLGATTANDLLSKSLFLIAIGTNDMAAFAATQQQQQQQQQSGDVAAFYRSLISNYSTTITELYGMGARKLGVLNVGQIGCAPLERAQSPTGACSAAGFDDAVRSLLVRLGSGDDHQQHQRLRGLAYSLGDLYGLMQATIADPGAAWLSNVDDACCGGGLSGCLPNSTL</sequence>
<protein>
    <recommendedName>
        <fullName evidence="7">GDSL esterase/lipase</fullName>
    </recommendedName>
</protein>
<accession>A0A835B4G5</accession>
<evidence type="ECO:0008006" key="7">
    <source>
        <dbReference type="Google" id="ProtNLM"/>
    </source>
</evidence>
<dbReference type="PANTHER" id="PTHR45648">
    <property type="entry name" value="GDSL LIPASE/ACYLHYDROLASE FAMILY PROTEIN (AFU_ORTHOLOGUE AFUA_4G14700)"/>
    <property type="match status" value="1"/>
</dbReference>
<dbReference type="OrthoDB" id="660417at2759"/>
<dbReference type="Pfam" id="PF00657">
    <property type="entry name" value="Lipase_GDSL"/>
    <property type="match status" value="1"/>
</dbReference>
<feature type="chain" id="PRO_5032719464" description="GDSL esterase/lipase" evidence="4">
    <location>
        <begin position="31"/>
        <end position="318"/>
    </location>
</feature>